<name>A0ABV7JBI8_9GAMM</name>
<organism evidence="2 3">
    <name type="scientific">Marinicella sediminis</name>
    <dbReference type="NCBI Taxonomy" id="1792834"/>
    <lineage>
        <taxon>Bacteria</taxon>
        <taxon>Pseudomonadati</taxon>
        <taxon>Pseudomonadota</taxon>
        <taxon>Gammaproteobacteria</taxon>
        <taxon>Lysobacterales</taxon>
        <taxon>Marinicellaceae</taxon>
        <taxon>Marinicella</taxon>
    </lineage>
</organism>
<feature type="transmembrane region" description="Helical" evidence="1">
    <location>
        <begin position="175"/>
        <end position="196"/>
    </location>
</feature>
<evidence type="ECO:0000313" key="3">
    <source>
        <dbReference type="Proteomes" id="UP001595533"/>
    </source>
</evidence>
<evidence type="ECO:0008006" key="4">
    <source>
        <dbReference type="Google" id="ProtNLM"/>
    </source>
</evidence>
<keyword evidence="1" id="KW-1133">Transmembrane helix</keyword>
<dbReference type="RefSeq" id="WP_077410509.1">
    <property type="nucleotide sequence ID" value="NZ_JBHRTS010000002.1"/>
</dbReference>
<keyword evidence="1" id="KW-0472">Membrane</keyword>
<reference evidence="3" key="1">
    <citation type="journal article" date="2019" name="Int. J. Syst. Evol. Microbiol.">
        <title>The Global Catalogue of Microorganisms (GCM) 10K type strain sequencing project: providing services to taxonomists for standard genome sequencing and annotation.</title>
        <authorList>
            <consortium name="The Broad Institute Genomics Platform"/>
            <consortium name="The Broad Institute Genome Sequencing Center for Infectious Disease"/>
            <person name="Wu L."/>
            <person name="Ma J."/>
        </authorList>
    </citation>
    <scope>NUCLEOTIDE SEQUENCE [LARGE SCALE GENOMIC DNA]</scope>
    <source>
        <strain evidence="3">KCTC 42953</strain>
    </source>
</reference>
<comment type="caution">
    <text evidence="2">The sequence shown here is derived from an EMBL/GenBank/DDBJ whole genome shotgun (WGS) entry which is preliminary data.</text>
</comment>
<feature type="transmembrane region" description="Helical" evidence="1">
    <location>
        <begin position="42"/>
        <end position="62"/>
    </location>
</feature>
<feature type="transmembrane region" description="Helical" evidence="1">
    <location>
        <begin position="78"/>
        <end position="99"/>
    </location>
</feature>
<keyword evidence="3" id="KW-1185">Reference proteome</keyword>
<feature type="transmembrane region" description="Helical" evidence="1">
    <location>
        <begin position="119"/>
        <end position="137"/>
    </location>
</feature>
<dbReference type="Proteomes" id="UP001595533">
    <property type="component" value="Unassembled WGS sequence"/>
</dbReference>
<proteinExistence type="predicted"/>
<evidence type="ECO:0000313" key="2">
    <source>
        <dbReference type="EMBL" id="MFC3193583.1"/>
    </source>
</evidence>
<sequence>MDWVHDIFRNIHVVGGFIGLALFWIPLLSKKGSPLHKKTGKIWVWLARVVLFTAFAGVLMYIPQLQAKGHGLVSHPNSYAFILFLGYLSVITFIITIYAVDVLQHKKDISGLATPYMKLMAWLSILLSGLIVAYALILRPEMMPVLLALSPVGFTTGMGMLSYMGGKESSPRGWLYEHLGSMIGAGIAFHTAFAVFGMTRMFDIGLTGWVAVIPWILPAAIGIPASIIWRRHYQRKFKEIPA</sequence>
<evidence type="ECO:0000256" key="1">
    <source>
        <dbReference type="SAM" id="Phobius"/>
    </source>
</evidence>
<keyword evidence="1" id="KW-0812">Transmembrane</keyword>
<dbReference type="EMBL" id="JBHRTS010000002">
    <property type="protein sequence ID" value="MFC3193583.1"/>
    <property type="molecule type" value="Genomic_DNA"/>
</dbReference>
<gene>
    <name evidence="2" type="ORF">ACFODZ_04915</name>
</gene>
<accession>A0ABV7JBI8</accession>
<feature type="transmembrane region" description="Helical" evidence="1">
    <location>
        <begin position="208"/>
        <end position="229"/>
    </location>
</feature>
<feature type="transmembrane region" description="Helical" evidence="1">
    <location>
        <begin position="143"/>
        <end position="163"/>
    </location>
</feature>
<protein>
    <recommendedName>
        <fullName evidence="4">DUF2306 domain-containing protein</fullName>
    </recommendedName>
</protein>
<feature type="transmembrane region" description="Helical" evidence="1">
    <location>
        <begin position="12"/>
        <end position="30"/>
    </location>
</feature>